<evidence type="ECO:0000313" key="2">
    <source>
        <dbReference type="EMBL" id="NVD39354.1"/>
    </source>
</evidence>
<dbReference type="RefSeq" id="WP_176352902.1">
    <property type="nucleotide sequence ID" value="NZ_JABWDU010000002.1"/>
</dbReference>
<dbReference type="AlphaFoldDB" id="A0A7Y6Q5D5"/>
<feature type="signal peptide" evidence="1">
    <location>
        <begin position="1"/>
        <end position="24"/>
    </location>
</feature>
<organism evidence="2 3">
    <name type="scientific">Ensifer oleiphilus</name>
    <dbReference type="NCBI Taxonomy" id="2742698"/>
    <lineage>
        <taxon>Bacteria</taxon>
        <taxon>Pseudomonadati</taxon>
        <taxon>Pseudomonadota</taxon>
        <taxon>Alphaproteobacteria</taxon>
        <taxon>Hyphomicrobiales</taxon>
        <taxon>Rhizobiaceae</taxon>
        <taxon>Sinorhizobium/Ensifer group</taxon>
        <taxon>Ensifer</taxon>
    </lineage>
</organism>
<protein>
    <recommendedName>
        <fullName evidence="4">DUF5666 domain-containing protein</fullName>
    </recommendedName>
</protein>
<evidence type="ECO:0000256" key="1">
    <source>
        <dbReference type="SAM" id="SignalP"/>
    </source>
</evidence>
<gene>
    <name evidence="2" type="ORF">HT585_10840</name>
</gene>
<comment type="caution">
    <text evidence="2">The sequence shown here is derived from an EMBL/GenBank/DDBJ whole genome shotgun (WGS) entry which is preliminary data.</text>
</comment>
<sequence>MFDLTRIARITFLALLLLPTPSTAEDGGPHVTSCEAIVPMVAGWQKQPPEWPDVELTAEVVSLEVQDPIAVTTLCPNTKTRVVCLEYNNSALKPGDRVDVSGLVSGTFENGVVLDPCGTTKAEAEDSSP</sequence>
<dbReference type="EMBL" id="JABWDU010000002">
    <property type="protein sequence ID" value="NVD39354.1"/>
    <property type="molecule type" value="Genomic_DNA"/>
</dbReference>
<evidence type="ECO:0008006" key="4">
    <source>
        <dbReference type="Google" id="ProtNLM"/>
    </source>
</evidence>
<feature type="chain" id="PRO_5031153300" description="DUF5666 domain-containing protein" evidence="1">
    <location>
        <begin position="25"/>
        <end position="129"/>
    </location>
</feature>
<proteinExistence type="predicted"/>
<accession>A0A7Y6Q5D5</accession>
<dbReference type="Proteomes" id="UP000520198">
    <property type="component" value="Unassembled WGS sequence"/>
</dbReference>
<keyword evidence="1" id="KW-0732">Signal</keyword>
<keyword evidence="3" id="KW-1185">Reference proteome</keyword>
<name>A0A7Y6Q5D5_9HYPH</name>
<reference evidence="2 3" key="1">
    <citation type="submission" date="2020-06" db="EMBL/GenBank/DDBJ databases">
        <authorList>
            <person name="Grouzdev D.S."/>
        </authorList>
    </citation>
    <scope>NUCLEOTIDE SEQUENCE [LARGE SCALE GENOMIC DNA]</scope>
    <source>
        <strain evidence="2 3">HO-A22</strain>
    </source>
</reference>
<evidence type="ECO:0000313" key="3">
    <source>
        <dbReference type="Proteomes" id="UP000520198"/>
    </source>
</evidence>